<keyword evidence="11 14" id="KW-0408">Iron</keyword>
<name>A0ABQ3B637_9GAMM</name>
<evidence type="ECO:0000256" key="1">
    <source>
        <dbReference type="ARBA" id="ARBA00004651"/>
    </source>
</evidence>
<feature type="transmembrane region" description="Helical" evidence="14">
    <location>
        <begin position="81"/>
        <end position="100"/>
    </location>
</feature>
<dbReference type="HAMAP" id="MF_02239">
    <property type="entry name" value="HemJ"/>
    <property type="match status" value="1"/>
</dbReference>
<evidence type="ECO:0000256" key="13">
    <source>
        <dbReference type="ARBA" id="ARBA00048390"/>
    </source>
</evidence>
<evidence type="ECO:0000256" key="7">
    <source>
        <dbReference type="ARBA" id="ARBA00022692"/>
    </source>
</evidence>
<keyword evidence="12 14" id="KW-0472">Membrane</keyword>
<organism evidence="16 17">
    <name type="scientific">Cellvibrio zantedeschiae</name>
    <dbReference type="NCBI Taxonomy" id="1237077"/>
    <lineage>
        <taxon>Bacteria</taxon>
        <taxon>Pseudomonadati</taxon>
        <taxon>Pseudomonadota</taxon>
        <taxon>Gammaproteobacteria</taxon>
        <taxon>Cellvibrionales</taxon>
        <taxon>Cellvibrionaceae</taxon>
        <taxon>Cellvibrio</taxon>
    </lineage>
</organism>
<evidence type="ECO:0000256" key="15">
    <source>
        <dbReference type="PIRNR" id="PIRNR004638"/>
    </source>
</evidence>
<feature type="binding site" description="axial binding residue" evidence="14">
    <location>
        <position position="86"/>
    </location>
    <ligand>
        <name>heme</name>
        <dbReference type="ChEBI" id="CHEBI:30413"/>
    </ligand>
    <ligandPart>
        <name>Fe</name>
        <dbReference type="ChEBI" id="CHEBI:18248"/>
    </ligandPart>
</feature>
<keyword evidence="8 14" id="KW-0479">Metal-binding</keyword>
<evidence type="ECO:0000313" key="16">
    <source>
        <dbReference type="EMBL" id="GGY81145.1"/>
    </source>
</evidence>
<evidence type="ECO:0000256" key="3">
    <source>
        <dbReference type="ARBA" id="ARBA00006501"/>
    </source>
</evidence>
<accession>A0ABQ3B637</accession>
<keyword evidence="17" id="KW-1185">Reference proteome</keyword>
<evidence type="ECO:0000313" key="17">
    <source>
        <dbReference type="Proteomes" id="UP000619761"/>
    </source>
</evidence>
<evidence type="ECO:0000256" key="10">
    <source>
        <dbReference type="ARBA" id="ARBA00023002"/>
    </source>
</evidence>
<feature type="transmembrane region" description="Helical" evidence="14">
    <location>
        <begin position="6"/>
        <end position="29"/>
    </location>
</feature>
<reference evidence="17" key="1">
    <citation type="journal article" date="2019" name="Int. J. Syst. Evol. Microbiol.">
        <title>The Global Catalogue of Microorganisms (GCM) 10K type strain sequencing project: providing services to taxonomists for standard genome sequencing and annotation.</title>
        <authorList>
            <consortium name="The Broad Institute Genomics Platform"/>
            <consortium name="The Broad Institute Genome Sequencing Center for Infectious Disease"/>
            <person name="Wu L."/>
            <person name="Ma J."/>
        </authorList>
    </citation>
    <scope>NUCLEOTIDE SEQUENCE [LARGE SCALE GENOMIC DNA]</scope>
    <source>
        <strain evidence="17">KCTC 32239</strain>
    </source>
</reference>
<keyword evidence="7 14" id="KW-0812">Transmembrane</keyword>
<comment type="subcellular location">
    <subcellularLocation>
        <location evidence="1 14">Cell membrane</location>
        <topology evidence="1 14">Multi-pass membrane protein</topology>
    </subcellularLocation>
</comment>
<keyword evidence="9 14" id="KW-1133">Transmembrane helix</keyword>
<evidence type="ECO:0000256" key="11">
    <source>
        <dbReference type="ARBA" id="ARBA00023004"/>
    </source>
</evidence>
<comment type="catalytic activity">
    <reaction evidence="13 14 15">
        <text>protoporphyrinogen IX + 3 A = protoporphyrin IX + 3 AH2</text>
        <dbReference type="Rhea" id="RHEA:62000"/>
        <dbReference type="ChEBI" id="CHEBI:13193"/>
        <dbReference type="ChEBI" id="CHEBI:17499"/>
        <dbReference type="ChEBI" id="CHEBI:57306"/>
        <dbReference type="ChEBI" id="CHEBI:57307"/>
    </reaction>
</comment>
<comment type="caution">
    <text evidence="16">The sequence shown here is derived from an EMBL/GenBank/DDBJ whole genome shotgun (WGS) entry which is preliminary data.</text>
</comment>
<dbReference type="Proteomes" id="UP000619761">
    <property type="component" value="Unassembled WGS sequence"/>
</dbReference>
<comment type="subunit">
    <text evidence="14">Homodimer.</text>
</comment>
<comment type="function">
    <text evidence="14 15">Catalyzes the oxidation of protoporphyrinogen IX to protoporphyrin IX.</text>
</comment>
<dbReference type="RefSeq" id="WP_189419585.1">
    <property type="nucleotide sequence ID" value="NZ_BMYZ01000002.1"/>
</dbReference>
<gene>
    <name evidence="16" type="ORF">GCM10011613_27750</name>
</gene>
<evidence type="ECO:0000256" key="8">
    <source>
        <dbReference type="ARBA" id="ARBA00022723"/>
    </source>
</evidence>
<dbReference type="EMBL" id="BMYZ01000002">
    <property type="protein sequence ID" value="GGY81145.1"/>
    <property type="molecule type" value="Genomic_DNA"/>
</dbReference>
<keyword evidence="5 14" id="KW-1003">Cell membrane</keyword>
<comment type="pathway">
    <text evidence="2 14 15">Porphyrin-containing compound metabolism; protoporphyrin-IX biosynthesis; protoporphyrin-IX from protoporphyrinogen-IX: step 1/1.</text>
</comment>
<protein>
    <recommendedName>
        <fullName evidence="4 14">Protoporphyrinogen IX oxidase</fullName>
        <shortName evidence="14">PPO</shortName>
        <ecNumber evidence="14 15">1.3.99.-</ecNumber>
    </recommendedName>
</protein>
<feature type="binding site" description="axial binding residue" evidence="14">
    <location>
        <position position="10"/>
    </location>
    <ligand>
        <name>heme</name>
        <dbReference type="ChEBI" id="CHEBI:30413"/>
    </ligand>
    <ligandPart>
        <name>Fe</name>
        <dbReference type="ChEBI" id="CHEBI:18248"/>
    </ligandPart>
</feature>
<dbReference type="EC" id="1.3.99.-" evidence="14 15"/>
<dbReference type="Pfam" id="PF03653">
    <property type="entry name" value="UPF0093"/>
    <property type="match status" value="1"/>
</dbReference>
<evidence type="ECO:0000256" key="14">
    <source>
        <dbReference type="HAMAP-Rule" id="MF_02239"/>
    </source>
</evidence>
<evidence type="ECO:0000256" key="2">
    <source>
        <dbReference type="ARBA" id="ARBA00005073"/>
    </source>
</evidence>
<proteinExistence type="inferred from homology"/>
<comment type="cofactor">
    <cofactor evidence="14 15">
        <name>heme b</name>
        <dbReference type="ChEBI" id="CHEBI:60344"/>
    </cofactor>
    <text evidence="14 15">Binds 1 heme b (iron(II)-protoporphyrin IX) group per subunit.</text>
</comment>
<evidence type="ECO:0000256" key="5">
    <source>
        <dbReference type="ARBA" id="ARBA00022475"/>
    </source>
</evidence>
<keyword evidence="10 14" id="KW-0560">Oxidoreductase</keyword>
<sequence length="142" mass="17018">MTFLWIKAFHIVAVIAWFAAIFYLPRLFVYHTLSEDEVSRERFKIMERKLLRAIANPARSVVFILGAWMSYLNWDYYSHAKWYWCKLALVALVSIYHDMCAYYGKQLREDRCTKSDKFFRIFNEIPVFLLVGIVIMVVVRPF</sequence>
<evidence type="ECO:0000256" key="4">
    <source>
        <dbReference type="ARBA" id="ARBA00017504"/>
    </source>
</evidence>
<evidence type="ECO:0000256" key="9">
    <source>
        <dbReference type="ARBA" id="ARBA00022989"/>
    </source>
</evidence>
<feature type="transmembrane region" description="Helical" evidence="14">
    <location>
        <begin position="50"/>
        <end position="69"/>
    </location>
</feature>
<keyword evidence="6 14" id="KW-0349">Heme</keyword>
<dbReference type="PANTHER" id="PTHR40255:SF1">
    <property type="entry name" value="PROTOPORPHYRINOGEN IX OXIDASE"/>
    <property type="match status" value="1"/>
</dbReference>
<dbReference type="NCBIfam" id="TIGR00701">
    <property type="entry name" value="protoporphyrinogen oxidase HemJ"/>
    <property type="match status" value="1"/>
</dbReference>
<evidence type="ECO:0000256" key="6">
    <source>
        <dbReference type="ARBA" id="ARBA00022617"/>
    </source>
</evidence>
<comment type="similarity">
    <text evidence="3 14 15">Belongs to the HemJ family.</text>
</comment>
<dbReference type="PANTHER" id="PTHR40255">
    <property type="entry name" value="UPF0093 MEMBRANE PROTEIN SLR1790"/>
    <property type="match status" value="1"/>
</dbReference>
<evidence type="ECO:0000256" key="12">
    <source>
        <dbReference type="ARBA" id="ARBA00023136"/>
    </source>
</evidence>
<dbReference type="InterPro" id="IPR005265">
    <property type="entry name" value="HemJ-like"/>
</dbReference>
<feature type="transmembrane region" description="Helical" evidence="14">
    <location>
        <begin position="121"/>
        <end position="139"/>
    </location>
</feature>
<dbReference type="PIRSF" id="PIRSF004638">
    <property type="entry name" value="UCP004638"/>
    <property type="match status" value="1"/>
</dbReference>